<dbReference type="InterPro" id="IPR011010">
    <property type="entry name" value="DNA_brk_join_enz"/>
</dbReference>
<dbReference type="InterPro" id="IPR013762">
    <property type="entry name" value="Integrase-like_cat_sf"/>
</dbReference>
<keyword evidence="3" id="KW-0233">DNA recombination</keyword>
<dbReference type="CDD" id="cd01189">
    <property type="entry name" value="INT_ICEBs1_C_like"/>
    <property type="match status" value="1"/>
</dbReference>
<organism evidence="7 8">
    <name type="scientific">Peptoniphilus duerdenii ATCC BAA-1640</name>
    <dbReference type="NCBI Taxonomy" id="862517"/>
    <lineage>
        <taxon>Bacteria</taxon>
        <taxon>Bacillati</taxon>
        <taxon>Bacillota</taxon>
        <taxon>Tissierellia</taxon>
        <taxon>Tissierellales</taxon>
        <taxon>Peptoniphilaceae</taxon>
        <taxon>Peptoniphilus</taxon>
    </lineage>
</organism>
<sequence length="387" mass="44894">MVWRKIGPEKYKIEVEKTVDGERYRKTKTIKCSFTGLKLKSFMNAKELDVIQELYAEIGSASYAANLSIFNFGQWYIKNHKLEENTISWYNSYLKNQINSFFGDKPIKNITERDVKDFNNHLMNYISERTKKPYAPKTIKHNITVLKSLFNVAVEEGILEKNPAENVKNVKVQKSVQDKYYSPSEMKKALKYAFKEDDVNFILCIVLTVTYGLRPAELRGLKWTKIEWTSKRVMIDDTITVVNYYGYDEKGTKNNEPRVGILTPMIEELLKLQIKEQKKLFGKKCEFVVHSTTGDHLANKTFRDNWKKFCKKIGLRYLPPYGLRHTTATLLASQNVSIPNIADVMGHKNLSTTEIYIHAIEEEKGIAYNIINDTIGGRDFEREFSTN</sequence>
<dbReference type="Gene3D" id="1.10.150.130">
    <property type="match status" value="1"/>
</dbReference>
<dbReference type="GO" id="GO:0003677">
    <property type="term" value="F:DNA binding"/>
    <property type="evidence" value="ECO:0007669"/>
    <property type="project" value="UniProtKB-UniRule"/>
</dbReference>
<dbReference type="PROSITE" id="PS51900">
    <property type="entry name" value="CB"/>
    <property type="match status" value="1"/>
</dbReference>
<dbReference type="PROSITE" id="PS51898">
    <property type="entry name" value="TYR_RECOMBINASE"/>
    <property type="match status" value="1"/>
</dbReference>
<dbReference type="HOGENOM" id="CLU_027562_17_1_9"/>
<evidence type="ECO:0000256" key="1">
    <source>
        <dbReference type="ARBA" id="ARBA00008857"/>
    </source>
</evidence>
<dbReference type="InterPro" id="IPR025269">
    <property type="entry name" value="SAM-like_dom"/>
</dbReference>
<keyword evidence="8" id="KW-1185">Reference proteome</keyword>
<dbReference type="PANTHER" id="PTHR30349">
    <property type="entry name" value="PHAGE INTEGRASE-RELATED"/>
    <property type="match status" value="1"/>
</dbReference>
<dbReference type="Gene3D" id="1.10.443.10">
    <property type="entry name" value="Intergrase catalytic core"/>
    <property type="match status" value="1"/>
</dbReference>
<dbReference type="InterPro" id="IPR010998">
    <property type="entry name" value="Integrase_recombinase_N"/>
</dbReference>
<evidence type="ECO:0000313" key="8">
    <source>
        <dbReference type="Proteomes" id="UP000003280"/>
    </source>
</evidence>
<dbReference type="eggNOG" id="COG0582">
    <property type="taxonomic scope" value="Bacteria"/>
</dbReference>
<dbReference type="SUPFAM" id="SSF56349">
    <property type="entry name" value="DNA breaking-rejoining enzymes"/>
    <property type="match status" value="1"/>
</dbReference>
<gene>
    <name evidence="7" type="primary">xerC2</name>
    <name evidence="7" type="ORF">HMPREF9225_1678</name>
</gene>
<comment type="similarity">
    <text evidence="1">Belongs to the 'phage' integrase family.</text>
</comment>
<dbReference type="InterPro" id="IPR050090">
    <property type="entry name" value="Tyrosine_recombinase_XerCD"/>
</dbReference>
<comment type="caution">
    <text evidence="7">The sequence shown here is derived from an EMBL/GenBank/DDBJ whole genome shotgun (WGS) entry which is preliminary data.</text>
</comment>
<evidence type="ECO:0000259" key="5">
    <source>
        <dbReference type="PROSITE" id="PS51898"/>
    </source>
</evidence>
<dbReference type="AlphaFoldDB" id="E0NND9"/>
<dbReference type="InterPro" id="IPR044068">
    <property type="entry name" value="CB"/>
</dbReference>
<protein>
    <submittedName>
        <fullName evidence="7">Site-specific recombinase, phage integrase family</fullName>
    </submittedName>
</protein>
<name>E0NND9_9FIRM</name>
<feature type="domain" description="Core-binding (CB)" evidence="6">
    <location>
        <begin position="63"/>
        <end position="154"/>
    </location>
</feature>
<evidence type="ECO:0000256" key="2">
    <source>
        <dbReference type="ARBA" id="ARBA00023125"/>
    </source>
</evidence>
<dbReference type="OrthoDB" id="9803188at2"/>
<evidence type="ECO:0000256" key="4">
    <source>
        <dbReference type="PROSITE-ProRule" id="PRU01248"/>
    </source>
</evidence>
<evidence type="ECO:0000259" key="6">
    <source>
        <dbReference type="PROSITE" id="PS51900"/>
    </source>
</evidence>
<accession>E0NND9</accession>
<dbReference type="STRING" id="862517.HMPREF9225_1678"/>
<evidence type="ECO:0000313" key="7">
    <source>
        <dbReference type="EMBL" id="EFM24812.1"/>
    </source>
</evidence>
<dbReference type="PANTHER" id="PTHR30349:SF64">
    <property type="entry name" value="PROPHAGE INTEGRASE INTD-RELATED"/>
    <property type="match status" value="1"/>
</dbReference>
<dbReference type="InterPro" id="IPR002104">
    <property type="entry name" value="Integrase_catalytic"/>
</dbReference>
<keyword evidence="2 4" id="KW-0238">DNA-binding</keyword>
<dbReference type="Proteomes" id="UP000003280">
    <property type="component" value="Unassembled WGS sequence"/>
</dbReference>
<dbReference type="Pfam" id="PF00589">
    <property type="entry name" value="Phage_integrase"/>
    <property type="match status" value="1"/>
</dbReference>
<dbReference type="RefSeq" id="WP_008902453.1">
    <property type="nucleotide sequence ID" value="NZ_GL397071.1"/>
</dbReference>
<dbReference type="EMBL" id="AEEH01000048">
    <property type="protein sequence ID" value="EFM24812.1"/>
    <property type="molecule type" value="Genomic_DNA"/>
</dbReference>
<dbReference type="Pfam" id="PF13102">
    <property type="entry name" value="Phage_int_SAM_5"/>
    <property type="match status" value="1"/>
</dbReference>
<dbReference type="GO" id="GO:0015074">
    <property type="term" value="P:DNA integration"/>
    <property type="evidence" value="ECO:0007669"/>
    <property type="project" value="InterPro"/>
</dbReference>
<proteinExistence type="inferred from homology"/>
<evidence type="ECO:0000256" key="3">
    <source>
        <dbReference type="ARBA" id="ARBA00023172"/>
    </source>
</evidence>
<dbReference type="GO" id="GO:0006310">
    <property type="term" value="P:DNA recombination"/>
    <property type="evidence" value="ECO:0007669"/>
    <property type="project" value="UniProtKB-KW"/>
</dbReference>
<feature type="domain" description="Tyr recombinase" evidence="5">
    <location>
        <begin position="176"/>
        <end position="369"/>
    </location>
</feature>
<reference evidence="7 8" key="1">
    <citation type="submission" date="2010-07" db="EMBL/GenBank/DDBJ databases">
        <authorList>
            <person name="Muzny D."/>
            <person name="Qin X."/>
            <person name="Deng J."/>
            <person name="Jiang H."/>
            <person name="Liu Y."/>
            <person name="Qu J."/>
            <person name="Song X.-Z."/>
            <person name="Zhang L."/>
            <person name="Thornton R."/>
            <person name="Coyle M."/>
            <person name="Francisco L."/>
            <person name="Jackson L."/>
            <person name="Javaid M."/>
            <person name="Korchina V."/>
            <person name="Kovar C."/>
            <person name="Mata R."/>
            <person name="Mathew T."/>
            <person name="Ngo R."/>
            <person name="Nguyen L."/>
            <person name="Nguyen N."/>
            <person name="Okwuonu G."/>
            <person name="Ongeri F."/>
            <person name="Pham C."/>
            <person name="Simmons D."/>
            <person name="Wilczek-Boney K."/>
            <person name="Hale W."/>
            <person name="Jakkamsetti A."/>
            <person name="Pham P."/>
            <person name="Ruth R."/>
            <person name="San Lucas F."/>
            <person name="Warren J."/>
            <person name="Zhang J."/>
            <person name="Zhao Z."/>
            <person name="Zhou C."/>
            <person name="Zhu D."/>
            <person name="Lee S."/>
            <person name="Bess C."/>
            <person name="Blankenburg K."/>
            <person name="Forbes L."/>
            <person name="Fu Q."/>
            <person name="Gubbala S."/>
            <person name="Hirani K."/>
            <person name="Jayaseelan J.C."/>
            <person name="Lara F."/>
            <person name="Munidasa M."/>
            <person name="Palculict T."/>
            <person name="Patil S."/>
            <person name="Pu L.-L."/>
            <person name="Saada N."/>
            <person name="Tang L."/>
            <person name="Weissenberger G."/>
            <person name="Zhu Y."/>
            <person name="Hemphill L."/>
            <person name="Shang Y."/>
            <person name="Youmans B."/>
            <person name="Ayvaz T."/>
            <person name="Ross M."/>
            <person name="Santibanez J."/>
            <person name="Aqrawi P."/>
            <person name="Gross S."/>
            <person name="Joshi V."/>
            <person name="Fowler G."/>
            <person name="Nazareth L."/>
            <person name="Reid J."/>
            <person name="Worley K."/>
            <person name="Petrosino J."/>
            <person name="Highlander S."/>
            <person name="Gibbs R."/>
        </authorList>
    </citation>
    <scope>NUCLEOTIDE SEQUENCE [LARGE SCALE GENOMIC DNA]</scope>
    <source>
        <strain evidence="7 8">ATCC BAA-1640</strain>
    </source>
</reference>